<evidence type="ECO:0000256" key="3">
    <source>
        <dbReference type="ARBA" id="ARBA00010363"/>
    </source>
</evidence>
<dbReference type="InterPro" id="IPR018146">
    <property type="entry name" value="Glyoxalase_1_CS"/>
</dbReference>
<dbReference type="Proteomes" id="UP000027219">
    <property type="component" value="Unassembled WGS sequence"/>
</dbReference>
<dbReference type="NCBIfam" id="TIGR00068">
    <property type="entry name" value="glyox_I"/>
    <property type="match status" value="1"/>
</dbReference>
<comment type="cofactor">
    <cofactor evidence="1">
        <name>Ni(2+)</name>
        <dbReference type="ChEBI" id="CHEBI:49786"/>
    </cofactor>
</comment>
<dbReference type="RefSeq" id="WP_032549520.1">
    <property type="nucleotide sequence ID" value="NZ_BTGL01000004.1"/>
</dbReference>
<protein>
    <recommendedName>
        <fullName evidence="4">lactoylglutathione lyase</fullName>
        <ecNumber evidence="4">4.4.1.5</ecNumber>
    </recommendedName>
    <alternativeName>
        <fullName evidence="10">Aldoketomutase</fullName>
    </alternativeName>
    <alternativeName>
        <fullName evidence="9">Glyoxalase I</fullName>
    </alternativeName>
    <alternativeName>
        <fullName evidence="8">Ketone-aldehyde mutase</fullName>
    </alternativeName>
    <alternativeName>
        <fullName evidence="11">Methylglyoxalase</fullName>
    </alternativeName>
    <alternativeName>
        <fullName evidence="12">S-D-lactoylglutathione methylglyoxal lyase</fullName>
    </alternativeName>
</protein>
<reference evidence="17 20" key="2">
    <citation type="submission" date="2019-09" db="EMBL/GenBank/DDBJ databases">
        <title>Whole genome sequence of Vibrio fortis.</title>
        <authorList>
            <person name="Das S.K."/>
        </authorList>
    </citation>
    <scope>NUCLEOTIDE SEQUENCE [LARGE SCALE GENOMIC DNA]</scope>
    <source>
        <strain evidence="17 20">AN60</strain>
    </source>
</reference>
<evidence type="ECO:0000256" key="12">
    <source>
        <dbReference type="ARBA" id="ARBA00033298"/>
    </source>
</evidence>
<dbReference type="PROSITE" id="PS51819">
    <property type="entry name" value="VOC"/>
    <property type="match status" value="1"/>
</dbReference>
<dbReference type="Pfam" id="PF00903">
    <property type="entry name" value="Glyoxalase"/>
    <property type="match status" value="1"/>
</dbReference>
<comment type="catalytic activity">
    <reaction evidence="13">
        <text>(R)-S-lactoylglutathione = methylglyoxal + glutathione</text>
        <dbReference type="Rhea" id="RHEA:19069"/>
        <dbReference type="ChEBI" id="CHEBI:17158"/>
        <dbReference type="ChEBI" id="CHEBI:57474"/>
        <dbReference type="ChEBI" id="CHEBI:57925"/>
        <dbReference type="EC" id="4.4.1.5"/>
    </reaction>
</comment>
<evidence type="ECO:0000313" key="18">
    <source>
        <dbReference type="EMBL" id="KDN30465.1"/>
    </source>
</evidence>
<dbReference type="InterPro" id="IPR004361">
    <property type="entry name" value="Glyoxalase_1"/>
</dbReference>
<keyword evidence="7 18" id="KW-0456">Lyase</keyword>
<dbReference type="Gene3D" id="3.10.180.10">
    <property type="entry name" value="2,3-Dihydroxybiphenyl 1,2-Dioxygenase, domain 1"/>
    <property type="match status" value="1"/>
</dbReference>
<proteinExistence type="inferred from homology"/>
<keyword evidence="5" id="KW-0533">Nickel</keyword>
<evidence type="ECO:0000256" key="8">
    <source>
        <dbReference type="ARBA" id="ARBA00030291"/>
    </source>
</evidence>
<dbReference type="GO" id="GO:0005737">
    <property type="term" value="C:cytoplasm"/>
    <property type="evidence" value="ECO:0007669"/>
    <property type="project" value="TreeGrafter"/>
</dbReference>
<evidence type="ECO:0000256" key="5">
    <source>
        <dbReference type="ARBA" id="ARBA00022596"/>
    </source>
</evidence>
<feature type="binding site" evidence="15">
    <location>
        <position position="72"/>
    </location>
    <ligand>
        <name>Zn(2+)</name>
        <dbReference type="ChEBI" id="CHEBI:29105"/>
        <note>ligand shared between dimeric partners</note>
    </ligand>
</feature>
<feature type="active site" description="Proton donor/acceptor" evidence="14">
    <location>
        <position position="120"/>
    </location>
</feature>
<evidence type="ECO:0000256" key="7">
    <source>
        <dbReference type="ARBA" id="ARBA00023239"/>
    </source>
</evidence>
<gene>
    <name evidence="17" type="primary">gloA</name>
    <name evidence="17" type="ORF">F2P58_18260</name>
    <name evidence="18" type="ORF">VFDL14_06985</name>
</gene>
<evidence type="ECO:0000256" key="10">
    <source>
        <dbReference type="ARBA" id="ARBA00030892"/>
    </source>
</evidence>
<reference evidence="18 19" key="1">
    <citation type="submission" date="2014-02" db="EMBL/GenBank/DDBJ databases">
        <title>Vibrio fortis Dalian14 Genome Sequencing.</title>
        <authorList>
            <person name="Wang Y."/>
            <person name="Song L."/>
            <person name="Liu G."/>
            <person name="Ding J."/>
        </authorList>
    </citation>
    <scope>NUCLEOTIDE SEQUENCE [LARGE SCALE GENOMIC DNA]</scope>
    <source>
        <strain evidence="18 19">Dalian14</strain>
    </source>
</reference>
<comment type="caution">
    <text evidence="18">The sequence shown here is derived from an EMBL/GenBank/DDBJ whole genome shotgun (WGS) entry which is preliminary data.</text>
</comment>
<evidence type="ECO:0000256" key="2">
    <source>
        <dbReference type="ARBA" id="ARBA00005008"/>
    </source>
</evidence>
<dbReference type="STRING" id="212667.VFDL14_06985"/>
<dbReference type="GO" id="GO:0019243">
    <property type="term" value="P:methylglyoxal catabolic process to D-lactate via S-lactoyl-glutathione"/>
    <property type="evidence" value="ECO:0007669"/>
    <property type="project" value="TreeGrafter"/>
</dbReference>
<comment type="similarity">
    <text evidence="3">Belongs to the glyoxalase I family.</text>
</comment>
<keyword evidence="15" id="KW-0862">Zinc</keyword>
<keyword evidence="6 15" id="KW-0479">Metal-binding</keyword>
<dbReference type="PROSITE" id="PS00934">
    <property type="entry name" value="GLYOXALASE_I_1"/>
    <property type="match status" value="1"/>
</dbReference>
<evidence type="ECO:0000256" key="4">
    <source>
        <dbReference type="ARBA" id="ARBA00012081"/>
    </source>
</evidence>
<evidence type="ECO:0000256" key="13">
    <source>
        <dbReference type="ARBA" id="ARBA00048273"/>
    </source>
</evidence>
<keyword evidence="19" id="KW-1185">Reference proteome</keyword>
<feature type="binding site" evidence="15">
    <location>
        <position position="120"/>
    </location>
    <ligand>
        <name>Zn(2+)</name>
        <dbReference type="ChEBI" id="CHEBI:29105"/>
        <note>ligand shared between dimeric partners</note>
    </ligand>
</feature>
<dbReference type="PANTHER" id="PTHR46036:SF5">
    <property type="entry name" value="LACTOYLGLUTATHIONE LYASE"/>
    <property type="match status" value="1"/>
</dbReference>
<comment type="pathway">
    <text evidence="2">Secondary metabolite metabolism; methylglyoxal degradation; (R)-lactate from methylglyoxal: step 1/2.</text>
</comment>
<accession>A0A066UTP1</accession>
<dbReference type="UniPathway" id="UPA00619">
    <property type="reaction ID" value="UER00675"/>
</dbReference>
<dbReference type="EMBL" id="VWSE01000008">
    <property type="protein sequence ID" value="KAB0286604.1"/>
    <property type="molecule type" value="Genomic_DNA"/>
</dbReference>
<sequence length="126" mass="14212">MKFLHTMIRVADLDKSIEFYTKVLGMKELERHENQEYRYTLVFVGYEQGGTTIELTYNWDTNEYEMGNAFGHLALGVEDIYSACADIKALGGNVSREPGPVLGGTTHIAFVKDPDGYAIELIQLEK</sequence>
<evidence type="ECO:0000256" key="14">
    <source>
        <dbReference type="PIRSR" id="PIRSR604361-1"/>
    </source>
</evidence>
<name>A0A066UTP1_9VIBR</name>
<dbReference type="Proteomes" id="UP000326789">
    <property type="component" value="Unassembled WGS sequence"/>
</dbReference>
<dbReference type="PANTHER" id="PTHR46036">
    <property type="entry name" value="LACTOYLGLUTATHIONE LYASE"/>
    <property type="match status" value="1"/>
</dbReference>
<evidence type="ECO:0000313" key="19">
    <source>
        <dbReference type="Proteomes" id="UP000027219"/>
    </source>
</evidence>
<dbReference type="GO" id="GO:0046872">
    <property type="term" value="F:metal ion binding"/>
    <property type="evidence" value="ECO:0007669"/>
    <property type="project" value="UniProtKB-KW"/>
</dbReference>
<dbReference type="EMBL" id="JFFR01000002">
    <property type="protein sequence ID" value="KDN30465.1"/>
    <property type="molecule type" value="Genomic_DNA"/>
</dbReference>
<evidence type="ECO:0000259" key="16">
    <source>
        <dbReference type="PROSITE" id="PS51819"/>
    </source>
</evidence>
<feature type="binding site" evidence="15">
    <location>
        <position position="54"/>
    </location>
    <ligand>
        <name>Zn(2+)</name>
        <dbReference type="ChEBI" id="CHEBI:29105"/>
        <note>ligand shared between dimeric partners</note>
    </ligand>
</feature>
<dbReference type="InterPro" id="IPR004360">
    <property type="entry name" value="Glyas_Fos-R_dOase_dom"/>
</dbReference>
<evidence type="ECO:0000313" key="20">
    <source>
        <dbReference type="Proteomes" id="UP000326789"/>
    </source>
</evidence>
<evidence type="ECO:0000256" key="9">
    <source>
        <dbReference type="ARBA" id="ARBA00030537"/>
    </source>
</evidence>
<dbReference type="GO" id="GO:0004462">
    <property type="term" value="F:lactoylglutathione lyase activity"/>
    <property type="evidence" value="ECO:0007669"/>
    <property type="project" value="UniProtKB-EC"/>
</dbReference>
<comment type="cofactor">
    <cofactor evidence="15">
        <name>Zn(2+)</name>
        <dbReference type="ChEBI" id="CHEBI:29105"/>
    </cofactor>
    <text evidence="15">Binds 1 zinc ion per subunit. In the homodimer, two zinc ions are bound between subunits.</text>
</comment>
<evidence type="ECO:0000256" key="6">
    <source>
        <dbReference type="ARBA" id="ARBA00022723"/>
    </source>
</evidence>
<dbReference type="OrthoDB" id="9789841at2"/>
<feature type="domain" description="VOC" evidence="16">
    <location>
        <begin position="2"/>
        <end position="124"/>
    </location>
</feature>
<evidence type="ECO:0000256" key="15">
    <source>
        <dbReference type="PIRSR" id="PIRSR604361-3"/>
    </source>
</evidence>
<dbReference type="InterPro" id="IPR029068">
    <property type="entry name" value="Glyas_Bleomycin-R_OHBP_Dase"/>
</dbReference>
<dbReference type="EC" id="4.4.1.5" evidence="4"/>
<evidence type="ECO:0000256" key="11">
    <source>
        <dbReference type="ARBA" id="ARBA00032460"/>
    </source>
</evidence>
<dbReference type="SUPFAM" id="SSF54593">
    <property type="entry name" value="Glyoxalase/Bleomycin resistance protein/Dihydroxybiphenyl dioxygenase"/>
    <property type="match status" value="1"/>
</dbReference>
<organism evidence="18 19">
    <name type="scientific">Vibrio fortis</name>
    <dbReference type="NCBI Taxonomy" id="212667"/>
    <lineage>
        <taxon>Bacteria</taxon>
        <taxon>Pseudomonadati</taxon>
        <taxon>Pseudomonadota</taxon>
        <taxon>Gammaproteobacteria</taxon>
        <taxon>Vibrionales</taxon>
        <taxon>Vibrionaceae</taxon>
        <taxon>Vibrio</taxon>
    </lineage>
</organism>
<evidence type="ECO:0000313" key="17">
    <source>
        <dbReference type="EMBL" id="KAB0286604.1"/>
    </source>
</evidence>
<dbReference type="InterPro" id="IPR037523">
    <property type="entry name" value="VOC_core"/>
</dbReference>
<evidence type="ECO:0000256" key="1">
    <source>
        <dbReference type="ARBA" id="ARBA00001967"/>
    </source>
</evidence>
<dbReference type="AlphaFoldDB" id="A0A066UTP1"/>